<evidence type="ECO:0000313" key="2">
    <source>
        <dbReference type="EMBL" id="KAF2075735.1"/>
    </source>
</evidence>
<sequence>MFFKSREKEILEASLREKDVLIRDLTNTLTCKAKRQRLKKEIIELKSLLATQESKSIEILLSEIQEKENIIQNMTARQERSDTKNKDKLEAIENTLSQVQQWQTESKRKNKENTNAVIEIRAKENNRILQLQSQLLDANKEKEEIRVKENNRVLLLQSQLDKLNRDKQDIRVKDTRILELESKLEKSNQENRDIRSILNSHKTQNNNFLFFSYGLSTSL</sequence>
<comment type="caution">
    <text evidence="2">The sequence shown here is derived from an EMBL/GenBank/DDBJ whole genome shotgun (WGS) entry which is preliminary data.</text>
</comment>
<protein>
    <submittedName>
        <fullName evidence="2">Uncharacterized protein</fullName>
    </submittedName>
</protein>
<proteinExistence type="predicted"/>
<keyword evidence="1" id="KW-0175">Coiled coil</keyword>
<reference evidence="2" key="1">
    <citation type="submission" date="2020-01" db="EMBL/GenBank/DDBJ databases">
        <title>Development of genomics and gene disruption for Polysphondylium violaceum indicates a role for the polyketide synthase stlB in stalk morphogenesis.</title>
        <authorList>
            <person name="Narita B."/>
            <person name="Kawabe Y."/>
            <person name="Kin K."/>
            <person name="Saito T."/>
            <person name="Gibbs R."/>
            <person name="Kuspa A."/>
            <person name="Muzny D."/>
            <person name="Queller D."/>
            <person name="Richards S."/>
            <person name="Strassman J."/>
            <person name="Sucgang R."/>
            <person name="Worley K."/>
            <person name="Schaap P."/>
        </authorList>
    </citation>
    <scope>NUCLEOTIDE SEQUENCE</scope>
    <source>
        <strain evidence="2">QSvi11</strain>
    </source>
</reference>
<dbReference type="Proteomes" id="UP000695562">
    <property type="component" value="Unassembled WGS sequence"/>
</dbReference>
<dbReference type="AlphaFoldDB" id="A0A8J4V0I5"/>
<gene>
    <name evidence="2" type="ORF">CYY_002978</name>
</gene>
<evidence type="ECO:0000256" key="1">
    <source>
        <dbReference type="SAM" id="Coils"/>
    </source>
</evidence>
<keyword evidence="3" id="KW-1185">Reference proteome</keyword>
<evidence type="ECO:0000313" key="3">
    <source>
        <dbReference type="Proteomes" id="UP000695562"/>
    </source>
</evidence>
<feature type="coiled-coil region" evidence="1">
    <location>
        <begin position="35"/>
        <end position="197"/>
    </location>
</feature>
<dbReference type="EMBL" id="AJWJ01000088">
    <property type="protein sequence ID" value="KAF2075735.1"/>
    <property type="molecule type" value="Genomic_DNA"/>
</dbReference>
<organism evidence="2 3">
    <name type="scientific">Polysphondylium violaceum</name>
    <dbReference type="NCBI Taxonomy" id="133409"/>
    <lineage>
        <taxon>Eukaryota</taxon>
        <taxon>Amoebozoa</taxon>
        <taxon>Evosea</taxon>
        <taxon>Eumycetozoa</taxon>
        <taxon>Dictyostelia</taxon>
        <taxon>Dictyosteliales</taxon>
        <taxon>Dictyosteliaceae</taxon>
        <taxon>Polysphondylium</taxon>
    </lineage>
</organism>
<name>A0A8J4V0I5_9MYCE</name>
<accession>A0A8J4V0I5</accession>